<evidence type="ECO:0000313" key="1">
    <source>
        <dbReference type="EMBL" id="CAB4196838.1"/>
    </source>
</evidence>
<dbReference type="EMBL" id="LR797252">
    <property type="protein sequence ID" value="CAB4196838.1"/>
    <property type="molecule type" value="Genomic_DNA"/>
</dbReference>
<protein>
    <submittedName>
        <fullName evidence="1">Uncharacterized protein</fullName>
    </submittedName>
</protein>
<accession>A0A6J5RTC7</accession>
<gene>
    <name evidence="1" type="ORF">UFOVP1290_358</name>
</gene>
<sequence>MIKISDKVSMEFDVEYNTITLYEEYCSFSFSIDRFLLNDRDWDFIKKRRYNQEEIFLIEKFAKKYNVNLAFT</sequence>
<organism evidence="1">
    <name type="scientific">uncultured Caudovirales phage</name>
    <dbReference type="NCBI Taxonomy" id="2100421"/>
    <lineage>
        <taxon>Viruses</taxon>
        <taxon>Duplodnaviria</taxon>
        <taxon>Heunggongvirae</taxon>
        <taxon>Uroviricota</taxon>
        <taxon>Caudoviricetes</taxon>
        <taxon>Peduoviridae</taxon>
        <taxon>Maltschvirus</taxon>
        <taxon>Maltschvirus maltsch</taxon>
    </lineage>
</organism>
<name>A0A6J5RTC7_9CAUD</name>
<reference evidence="1" key="1">
    <citation type="submission" date="2020-05" db="EMBL/GenBank/DDBJ databases">
        <authorList>
            <person name="Chiriac C."/>
            <person name="Salcher M."/>
            <person name="Ghai R."/>
            <person name="Kavagutti S V."/>
        </authorList>
    </citation>
    <scope>NUCLEOTIDE SEQUENCE</scope>
</reference>
<proteinExistence type="predicted"/>